<accession>A0AAN7CEE3</accession>
<dbReference type="Gene3D" id="3.40.50.1820">
    <property type="entry name" value="alpha/beta hydrolase"/>
    <property type="match status" value="1"/>
</dbReference>
<dbReference type="InterPro" id="IPR013744">
    <property type="entry name" value="SidJ"/>
</dbReference>
<evidence type="ECO:0008006" key="4">
    <source>
        <dbReference type="Google" id="ProtNLM"/>
    </source>
</evidence>
<reference evidence="2" key="2">
    <citation type="submission" date="2023-05" db="EMBL/GenBank/DDBJ databases">
        <authorList>
            <consortium name="Lawrence Berkeley National Laboratory"/>
            <person name="Steindorff A."/>
            <person name="Hensen N."/>
            <person name="Bonometti L."/>
            <person name="Westerberg I."/>
            <person name="Brannstrom I.O."/>
            <person name="Guillou S."/>
            <person name="Cros-Aarteil S."/>
            <person name="Calhoun S."/>
            <person name="Haridas S."/>
            <person name="Kuo A."/>
            <person name="Mondo S."/>
            <person name="Pangilinan J."/>
            <person name="Riley R."/>
            <person name="Labutti K."/>
            <person name="Andreopoulos B."/>
            <person name="Lipzen A."/>
            <person name="Chen C."/>
            <person name="Yanf M."/>
            <person name="Daum C."/>
            <person name="Ng V."/>
            <person name="Clum A."/>
            <person name="Ohm R."/>
            <person name="Martin F."/>
            <person name="Silar P."/>
            <person name="Natvig D."/>
            <person name="Lalanne C."/>
            <person name="Gautier V."/>
            <person name="Ament-Velasquez S.L."/>
            <person name="Kruys A."/>
            <person name="Hutchinson M.I."/>
            <person name="Powell A.J."/>
            <person name="Barry K."/>
            <person name="Miller A.N."/>
            <person name="Grigoriev I.V."/>
            <person name="Debuchy R."/>
            <person name="Gladieux P."/>
            <person name="Thoren M.H."/>
            <person name="Johannesson H."/>
        </authorList>
    </citation>
    <scope>NUCLEOTIDE SEQUENCE</scope>
    <source>
        <strain evidence="2">CBS 532.94</strain>
    </source>
</reference>
<dbReference type="Pfam" id="PF08538">
    <property type="entry name" value="DUF1749"/>
    <property type="match status" value="1"/>
</dbReference>
<keyword evidence="3" id="KW-1185">Reference proteome</keyword>
<evidence type="ECO:0000313" key="3">
    <source>
        <dbReference type="Proteomes" id="UP001303760"/>
    </source>
</evidence>
<gene>
    <name evidence="2" type="ORF">C8A03DRAFT_13861</name>
</gene>
<evidence type="ECO:0000313" key="2">
    <source>
        <dbReference type="EMBL" id="KAK4239787.1"/>
    </source>
</evidence>
<dbReference type="SUPFAM" id="SSF53474">
    <property type="entry name" value="alpha/beta-Hydrolases"/>
    <property type="match status" value="1"/>
</dbReference>
<proteinExistence type="predicted"/>
<dbReference type="PANTHER" id="PTHR31591:SF7">
    <property type="entry name" value="DUF1749-DOMAIN-CONTAINING PROTEIN"/>
    <property type="match status" value="1"/>
</dbReference>
<sequence length="323" mass="35253">MSSTAPFPQPYPVKVHTYLSSASSEKPSPVQTYEHLPNFPLSSSPPPPSQPARNALVFIGGLGDGPHTIPYVRALAERLFSSCPPYSVFEARLTSAFTAFGYGSLAQDAREIADLVRYLRTGLGTRRVVLMGHSTGCQDCLEYGTKFVLDSSDEEIAVDGFVLQGPVSDREAIRMAEDVREVEAALRVAEGMVKDGKGEEIMRRDAMPKGWRGSLVTAYRWLSLAGVGGDDDYFSSDLSDEKLASIWGKLLQPVMILPSEEDEWVAPEIDVAGLVNKWKSFCGPGIASECSGLIPGANHRVENTDGQHWLADRVAQFLIDIEK</sequence>
<dbReference type="Proteomes" id="UP001303760">
    <property type="component" value="Unassembled WGS sequence"/>
</dbReference>
<reference evidence="2" key="1">
    <citation type="journal article" date="2023" name="Mol. Phylogenet. Evol.">
        <title>Genome-scale phylogeny and comparative genomics of the fungal order Sordariales.</title>
        <authorList>
            <person name="Hensen N."/>
            <person name="Bonometti L."/>
            <person name="Westerberg I."/>
            <person name="Brannstrom I.O."/>
            <person name="Guillou S."/>
            <person name="Cros-Aarteil S."/>
            <person name="Calhoun S."/>
            <person name="Haridas S."/>
            <person name="Kuo A."/>
            <person name="Mondo S."/>
            <person name="Pangilinan J."/>
            <person name="Riley R."/>
            <person name="LaButti K."/>
            <person name="Andreopoulos B."/>
            <person name="Lipzen A."/>
            <person name="Chen C."/>
            <person name="Yan M."/>
            <person name="Daum C."/>
            <person name="Ng V."/>
            <person name="Clum A."/>
            <person name="Steindorff A."/>
            <person name="Ohm R.A."/>
            <person name="Martin F."/>
            <person name="Silar P."/>
            <person name="Natvig D.O."/>
            <person name="Lalanne C."/>
            <person name="Gautier V."/>
            <person name="Ament-Velasquez S.L."/>
            <person name="Kruys A."/>
            <person name="Hutchinson M.I."/>
            <person name="Powell A.J."/>
            <person name="Barry K."/>
            <person name="Miller A.N."/>
            <person name="Grigoriev I.V."/>
            <person name="Debuchy R."/>
            <person name="Gladieux P."/>
            <person name="Hiltunen Thoren M."/>
            <person name="Johannesson H."/>
        </authorList>
    </citation>
    <scope>NUCLEOTIDE SEQUENCE</scope>
    <source>
        <strain evidence="2">CBS 532.94</strain>
    </source>
</reference>
<protein>
    <recommendedName>
        <fullName evidence="4">DUF1749-domain-containing protein</fullName>
    </recommendedName>
</protein>
<organism evidence="2 3">
    <name type="scientific">Achaetomium macrosporum</name>
    <dbReference type="NCBI Taxonomy" id="79813"/>
    <lineage>
        <taxon>Eukaryota</taxon>
        <taxon>Fungi</taxon>
        <taxon>Dikarya</taxon>
        <taxon>Ascomycota</taxon>
        <taxon>Pezizomycotina</taxon>
        <taxon>Sordariomycetes</taxon>
        <taxon>Sordariomycetidae</taxon>
        <taxon>Sordariales</taxon>
        <taxon>Chaetomiaceae</taxon>
        <taxon>Achaetomium</taxon>
    </lineage>
</organism>
<dbReference type="InterPro" id="IPR029058">
    <property type="entry name" value="AB_hydrolase_fold"/>
</dbReference>
<comment type="caution">
    <text evidence="2">The sequence shown here is derived from an EMBL/GenBank/DDBJ whole genome shotgun (WGS) entry which is preliminary data.</text>
</comment>
<dbReference type="EMBL" id="MU860055">
    <property type="protein sequence ID" value="KAK4239787.1"/>
    <property type="molecule type" value="Genomic_DNA"/>
</dbReference>
<name>A0AAN7CEE3_9PEZI</name>
<dbReference type="PANTHER" id="PTHR31591">
    <property type="entry name" value="UPF0613 PROTEIN PB24D3.06C"/>
    <property type="match status" value="1"/>
</dbReference>
<evidence type="ECO:0000256" key="1">
    <source>
        <dbReference type="SAM" id="MobiDB-lite"/>
    </source>
</evidence>
<feature type="region of interest" description="Disordered" evidence="1">
    <location>
        <begin position="26"/>
        <end position="50"/>
    </location>
</feature>
<dbReference type="AlphaFoldDB" id="A0AAN7CEE3"/>